<dbReference type="Gene3D" id="3.10.450.50">
    <property type="match status" value="1"/>
</dbReference>
<dbReference type="GO" id="GO:0016853">
    <property type="term" value="F:isomerase activity"/>
    <property type="evidence" value="ECO:0007669"/>
    <property type="project" value="UniProtKB-KW"/>
</dbReference>
<dbReference type="InterPro" id="IPR032710">
    <property type="entry name" value="NTF2-like_dom_sf"/>
</dbReference>
<gene>
    <name evidence="3" type="ORF">BN973_04363</name>
</gene>
<evidence type="ECO:0000256" key="1">
    <source>
        <dbReference type="SAM" id="MobiDB-lite"/>
    </source>
</evidence>
<dbReference type="AlphaFoldDB" id="A0A024K307"/>
<accession>A0A024K307</accession>
<keyword evidence="3" id="KW-0413">Isomerase</keyword>
<dbReference type="eggNOG" id="COG3631">
    <property type="taxonomic scope" value="Bacteria"/>
</dbReference>
<protein>
    <submittedName>
        <fullName evidence="3">Steroid delta-isomerase</fullName>
    </submittedName>
</protein>
<dbReference type="Pfam" id="PF12680">
    <property type="entry name" value="SnoaL_2"/>
    <property type="match status" value="1"/>
</dbReference>
<sequence length="140" mass="15386">MRPTGHDRDGEQVASEAMPSQDAITETVNSYLTHVANGATDEIVNLYSADATIEDPAGSDVRRGRDAVREFYAAFQDAKKDTELAEIRIGGNEAAFYWHLTLDAGDTRTQISPISLMTFDDDGKITSMRAFWGPSDVRVL</sequence>
<dbReference type="EMBL" id="HG964446">
    <property type="protein sequence ID" value="CDO89972.1"/>
    <property type="molecule type" value="Genomic_DNA"/>
</dbReference>
<dbReference type="HOGENOM" id="CLU_132549_3_0_11"/>
<dbReference type="SUPFAM" id="SSF54427">
    <property type="entry name" value="NTF2-like"/>
    <property type="match status" value="1"/>
</dbReference>
<dbReference type="InterPro" id="IPR037401">
    <property type="entry name" value="SnoaL-like"/>
</dbReference>
<dbReference type="STRING" id="47839.BN973_04363"/>
<evidence type="ECO:0000259" key="2">
    <source>
        <dbReference type="Pfam" id="PF12680"/>
    </source>
</evidence>
<feature type="domain" description="SnoaL-like" evidence="2">
    <location>
        <begin position="29"/>
        <end position="127"/>
    </location>
</feature>
<reference evidence="3" key="2">
    <citation type="submission" date="2014-04" db="EMBL/GenBank/DDBJ databases">
        <authorList>
            <person name="Xu Y.W."/>
            <person name="Yang Q."/>
        </authorList>
    </citation>
    <scope>NUCLEOTIDE SEQUENCE</scope>
    <source>
        <strain evidence="3">DSM 44626</strain>
    </source>
</reference>
<feature type="compositionally biased region" description="Basic and acidic residues" evidence="1">
    <location>
        <begin position="1"/>
        <end position="11"/>
    </location>
</feature>
<proteinExistence type="predicted"/>
<organism evidence="3">
    <name type="scientific">Mycobacterium triplex</name>
    <dbReference type="NCBI Taxonomy" id="47839"/>
    <lineage>
        <taxon>Bacteria</taxon>
        <taxon>Bacillati</taxon>
        <taxon>Actinomycetota</taxon>
        <taxon>Actinomycetes</taxon>
        <taxon>Mycobacteriales</taxon>
        <taxon>Mycobacteriaceae</taxon>
        <taxon>Mycobacterium</taxon>
        <taxon>Mycobacterium simiae complex</taxon>
    </lineage>
</organism>
<feature type="region of interest" description="Disordered" evidence="1">
    <location>
        <begin position="1"/>
        <end position="21"/>
    </location>
</feature>
<dbReference type="Proteomes" id="UP000028880">
    <property type="component" value="Unassembled WGS sequence"/>
</dbReference>
<name>A0A024K307_9MYCO</name>
<evidence type="ECO:0000313" key="3">
    <source>
        <dbReference type="EMBL" id="CDO89972.1"/>
    </source>
</evidence>
<reference evidence="3" key="1">
    <citation type="journal article" date="2014" name="Genome Announc.">
        <title>Draft Genome Sequence of Mycobacterium triplex DSM 44626.</title>
        <authorList>
            <person name="Sassi M."/>
            <person name="Croce O."/>
            <person name="Robert C."/>
            <person name="Raoult D."/>
            <person name="Drancourt M."/>
        </authorList>
    </citation>
    <scope>NUCLEOTIDE SEQUENCE [LARGE SCALE GENOMIC DNA]</scope>
    <source>
        <strain evidence="3">DSM 44626</strain>
    </source>
</reference>